<dbReference type="GO" id="GO:0005525">
    <property type="term" value="F:GTP binding"/>
    <property type="evidence" value="ECO:0007669"/>
    <property type="project" value="TreeGrafter"/>
</dbReference>
<protein>
    <recommendedName>
        <fullName evidence="3">GTP cyclohydrolase I</fullName>
        <ecNumber evidence="3">3.5.4.16</ecNumber>
    </recommendedName>
</protein>
<dbReference type="InterPro" id="IPR001474">
    <property type="entry name" value="GTP_CycHdrlase_I"/>
</dbReference>
<dbReference type="GO" id="GO:0046654">
    <property type="term" value="P:tetrahydrofolate biosynthetic process"/>
    <property type="evidence" value="ECO:0007669"/>
    <property type="project" value="InterPro"/>
</dbReference>
<dbReference type="InterPro" id="IPR043133">
    <property type="entry name" value="GTP-CH-I_C/QueF"/>
</dbReference>
<dbReference type="UniPathway" id="UPA00848">
    <property type="reaction ID" value="UER00151"/>
</dbReference>
<evidence type="ECO:0000259" key="5">
    <source>
        <dbReference type="Pfam" id="PF01227"/>
    </source>
</evidence>
<accession>A0A649VPF6</accession>
<keyword evidence="4 6" id="KW-0378">Hydrolase</keyword>
<comment type="pathway">
    <text evidence="2">Cofactor biosynthesis; 7,8-dihydroneopterin triphosphate biosynthesis; 7,8-dihydroneopterin triphosphate from GTP: step 1/1.</text>
</comment>
<dbReference type="NCBIfam" id="NF006826">
    <property type="entry name" value="PRK09347.1-3"/>
    <property type="match status" value="1"/>
</dbReference>
<evidence type="ECO:0000313" key="6">
    <source>
        <dbReference type="EMBL" id="QGJ93543.1"/>
    </source>
</evidence>
<dbReference type="GeneID" id="55814547"/>
<dbReference type="RefSeq" id="YP_009885176.1">
    <property type="nucleotide sequence ID" value="NC_049478.1"/>
</dbReference>
<proteinExistence type="predicted"/>
<gene>
    <name evidence="6" type="primary">96</name>
    <name evidence="6" type="ORF">SEA_MUFASA8_96</name>
</gene>
<dbReference type="EMBL" id="MN586027">
    <property type="protein sequence ID" value="QGJ93543.1"/>
    <property type="molecule type" value="Genomic_DNA"/>
</dbReference>
<evidence type="ECO:0000256" key="1">
    <source>
        <dbReference type="ARBA" id="ARBA00001052"/>
    </source>
</evidence>
<evidence type="ECO:0000256" key="2">
    <source>
        <dbReference type="ARBA" id="ARBA00005080"/>
    </source>
</evidence>
<dbReference type="InterPro" id="IPR043134">
    <property type="entry name" value="GTP-CH-I_N"/>
</dbReference>
<dbReference type="PANTHER" id="PTHR11109">
    <property type="entry name" value="GTP CYCLOHYDROLASE I"/>
    <property type="match status" value="1"/>
</dbReference>
<evidence type="ECO:0000256" key="3">
    <source>
        <dbReference type="ARBA" id="ARBA00012715"/>
    </source>
</evidence>
<dbReference type="FunFam" id="3.30.1130.10:FF:000001">
    <property type="entry name" value="GTP cyclohydrolase 1"/>
    <property type="match status" value="1"/>
</dbReference>
<reference evidence="6 7" key="1">
    <citation type="submission" date="2019-10" db="EMBL/GenBank/DDBJ databases">
        <authorList>
            <person name="Garlena R.A."/>
            <person name="Russell D.A."/>
            <person name="Pope W.H."/>
            <person name="Jacobs-Sera D."/>
            <person name="Hatfull G.F."/>
        </authorList>
    </citation>
    <scope>NUCLEOTIDE SEQUENCE [LARGE SCALE GENOMIC DNA]</scope>
</reference>
<dbReference type="EC" id="3.5.4.16" evidence="3"/>
<dbReference type="GO" id="GO:0003934">
    <property type="term" value="F:GTP cyclohydrolase I activity"/>
    <property type="evidence" value="ECO:0007669"/>
    <property type="project" value="UniProtKB-EC"/>
</dbReference>
<dbReference type="GO" id="GO:0006729">
    <property type="term" value="P:tetrahydrobiopterin biosynthetic process"/>
    <property type="evidence" value="ECO:0007669"/>
    <property type="project" value="TreeGrafter"/>
</dbReference>
<dbReference type="KEGG" id="vg:55814547"/>
<keyword evidence="7" id="KW-1185">Reference proteome</keyword>
<organism evidence="6 7">
    <name type="scientific">Arthrobacter phage Mufasa8</name>
    <dbReference type="NCBI Taxonomy" id="2656526"/>
    <lineage>
        <taxon>Viruses</taxon>
        <taxon>Duplodnaviria</taxon>
        <taxon>Heunggongvirae</taxon>
        <taxon>Uroviricota</taxon>
        <taxon>Caudoviricetes</taxon>
        <taxon>Mufasoctovirus</taxon>
        <taxon>Mufasoctovirus mufasa8</taxon>
    </lineage>
</organism>
<evidence type="ECO:0000313" key="7">
    <source>
        <dbReference type="Proteomes" id="UP000427282"/>
    </source>
</evidence>
<dbReference type="InterPro" id="IPR020602">
    <property type="entry name" value="GTP_CycHdrlase_I_dom"/>
</dbReference>
<feature type="domain" description="GTP cyclohydrolase I" evidence="5">
    <location>
        <begin position="23"/>
        <end position="188"/>
    </location>
</feature>
<name>A0A649VPF6_9CAUD</name>
<dbReference type="GO" id="GO:0008270">
    <property type="term" value="F:zinc ion binding"/>
    <property type="evidence" value="ECO:0007669"/>
    <property type="project" value="TreeGrafter"/>
</dbReference>
<comment type="catalytic activity">
    <reaction evidence="1">
        <text>GTP + H2O = 7,8-dihydroneopterin 3'-triphosphate + formate + H(+)</text>
        <dbReference type="Rhea" id="RHEA:17473"/>
        <dbReference type="ChEBI" id="CHEBI:15377"/>
        <dbReference type="ChEBI" id="CHEBI:15378"/>
        <dbReference type="ChEBI" id="CHEBI:15740"/>
        <dbReference type="ChEBI" id="CHEBI:37565"/>
        <dbReference type="ChEBI" id="CHEBI:58462"/>
        <dbReference type="EC" id="3.5.4.16"/>
    </reaction>
</comment>
<evidence type="ECO:0000256" key="4">
    <source>
        <dbReference type="ARBA" id="ARBA00022801"/>
    </source>
</evidence>
<dbReference type="Gene3D" id="3.30.1130.10">
    <property type="match status" value="1"/>
</dbReference>
<dbReference type="Gene3D" id="1.10.286.10">
    <property type="match status" value="1"/>
</dbReference>
<sequence>MPNTVTDIADVNADVLFLRDPVEEAVKLLLQALRVDEGDHTADTPKRVAKSWRAQLAGYDEDPALHLEKQFSAPERPGLVAVHGIRFASTCAHHLLPITGTATIAYRARNGASVVGLSKLSRLLEGYAKRLQVQERIGSQIIDALMDKLDPVGCAVILTAEHGCMTVRGVNQPGAATTTVATGGQWDDWHPEVTQLIAIHHKHS</sequence>
<dbReference type="SUPFAM" id="SSF55620">
    <property type="entry name" value="Tetrahydrobiopterin biosynthesis enzymes-like"/>
    <property type="match status" value="1"/>
</dbReference>
<dbReference type="Pfam" id="PF01227">
    <property type="entry name" value="GTP_cyclohydroI"/>
    <property type="match status" value="1"/>
</dbReference>
<dbReference type="PANTHER" id="PTHR11109:SF7">
    <property type="entry name" value="GTP CYCLOHYDROLASE 1"/>
    <property type="match status" value="1"/>
</dbReference>
<dbReference type="Proteomes" id="UP000427282">
    <property type="component" value="Segment"/>
</dbReference>